<evidence type="ECO:0000313" key="2">
    <source>
        <dbReference type="Proteomes" id="UP000023152"/>
    </source>
</evidence>
<proteinExistence type="predicted"/>
<organism evidence="1 2">
    <name type="scientific">Reticulomyxa filosa</name>
    <dbReference type="NCBI Taxonomy" id="46433"/>
    <lineage>
        <taxon>Eukaryota</taxon>
        <taxon>Sar</taxon>
        <taxon>Rhizaria</taxon>
        <taxon>Retaria</taxon>
        <taxon>Foraminifera</taxon>
        <taxon>Monothalamids</taxon>
        <taxon>Reticulomyxidae</taxon>
        <taxon>Reticulomyxa</taxon>
    </lineage>
</organism>
<gene>
    <name evidence="1" type="ORF">RFI_15244</name>
</gene>
<evidence type="ECO:0000313" key="1">
    <source>
        <dbReference type="EMBL" id="ETO21959.1"/>
    </source>
</evidence>
<keyword evidence="2" id="KW-1185">Reference proteome</keyword>
<accession>X6N894</accession>
<dbReference type="Proteomes" id="UP000023152">
    <property type="component" value="Unassembled WGS sequence"/>
</dbReference>
<reference evidence="1 2" key="1">
    <citation type="journal article" date="2013" name="Curr. Biol.">
        <title>The Genome of the Foraminiferan Reticulomyxa filosa.</title>
        <authorList>
            <person name="Glockner G."/>
            <person name="Hulsmann N."/>
            <person name="Schleicher M."/>
            <person name="Noegel A.A."/>
            <person name="Eichinger L."/>
            <person name="Gallinger C."/>
            <person name="Pawlowski J."/>
            <person name="Sierra R."/>
            <person name="Euteneuer U."/>
            <person name="Pillet L."/>
            <person name="Moustafa A."/>
            <person name="Platzer M."/>
            <person name="Groth M."/>
            <person name="Szafranski K."/>
            <person name="Schliwa M."/>
        </authorList>
    </citation>
    <scope>NUCLEOTIDE SEQUENCE [LARGE SCALE GENOMIC DNA]</scope>
</reference>
<name>X6N894_RETFI</name>
<dbReference type="EMBL" id="ASPP01011157">
    <property type="protein sequence ID" value="ETO21959.1"/>
    <property type="molecule type" value="Genomic_DNA"/>
</dbReference>
<comment type="caution">
    <text evidence="1">The sequence shown here is derived from an EMBL/GenBank/DDBJ whole genome shotgun (WGS) entry which is preliminary data.</text>
</comment>
<protein>
    <submittedName>
        <fullName evidence="1">Cytoplasmic dynein</fullName>
    </submittedName>
</protein>
<dbReference type="Gene3D" id="1.20.920.20">
    <property type="match status" value="1"/>
</dbReference>
<sequence>MAARDNKKISISDERWNEIKREVNYDLVKQLVTFLDNDLARTLDPKVVAIIKDYLQTATYEQAVNASKVAGPVFLWIKSVVFYSELVVKIAPLKEQIVELEARSKERNGEMSLLKSQEKELADKIRKCRGEMLQMTGYKKLEACTLCKHPFPFFYFWLFCVV</sequence>
<dbReference type="AlphaFoldDB" id="X6N894"/>